<sequence length="255" mass="28613">MSLAFDKVILFGDSITQYAYNQDIGFCLGPAMQNIYTRKFDVIQRGFGGYNSDHAVLMVDKIIQQETTLTSKIKLMVVFFGTNDSVIPEATQHVPILRYKDNLRKIVSSAEQAGARVVIVGPGPYNHHQWIIGRNEERAAERTTLRAREYCDAAIEVAKELNVAVVPMWHLIMADLGWKEGDPVHGLAELPAENPLTSYLNDGLHYFGKAYLVEFENVIRAIKESYPELDPASVSEKLPTWDKLTSPDVLKSALE</sequence>
<evidence type="ECO:0000313" key="2">
    <source>
        <dbReference type="Proteomes" id="UP001433508"/>
    </source>
</evidence>
<keyword evidence="2" id="KW-1185">Reference proteome</keyword>
<gene>
    <name evidence="1" type="ORF">V1525DRAFT_344065</name>
</gene>
<keyword evidence="1" id="KW-0378">Hydrolase</keyword>
<evidence type="ECO:0000313" key="1">
    <source>
        <dbReference type="EMBL" id="KAK9237354.1"/>
    </source>
</evidence>
<accession>A0ACC3T0X8</accession>
<reference evidence="2" key="1">
    <citation type="journal article" date="2024" name="Front. Bioeng. Biotechnol.">
        <title>Genome-scale model development and genomic sequencing of the oleaginous clade Lipomyces.</title>
        <authorList>
            <person name="Czajka J.J."/>
            <person name="Han Y."/>
            <person name="Kim J."/>
            <person name="Mondo S.J."/>
            <person name="Hofstad B.A."/>
            <person name="Robles A."/>
            <person name="Haridas S."/>
            <person name="Riley R."/>
            <person name="LaButti K."/>
            <person name="Pangilinan J."/>
            <person name="Andreopoulos W."/>
            <person name="Lipzen A."/>
            <person name="Yan J."/>
            <person name="Wang M."/>
            <person name="Ng V."/>
            <person name="Grigoriev I.V."/>
            <person name="Spatafora J.W."/>
            <person name="Magnuson J.K."/>
            <person name="Baker S.E."/>
            <person name="Pomraning K.R."/>
        </authorList>
    </citation>
    <scope>NUCLEOTIDE SEQUENCE [LARGE SCALE GENOMIC DNA]</scope>
    <source>
        <strain evidence="2">CBS 7786</strain>
    </source>
</reference>
<proteinExistence type="predicted"/>
<comment type="caution">
    <text evidence="1">The sequence shown here is derived from an EMBL/GenBank/DDBJ whole genome shotgun (WGS) entry which is preliminary data.</text>
</comment>
<organism evidence="1 2">
    <name type="scientific">Lipomyces kononenkoae</name>
    <name type="common">Yeast</name>
    <dbReference type="NCBI Taxonomy" id="34357"/>
    <lineage>
        <taxon>Eukaryota</taxon>
        <taxon>Fungi</taxon>
        <taxon>Dikarya</taxon>
        <taxon>Ascomycota</taxon>
        <taxon>Saccharomycotina</taxon>
        <taxon>Lipomycetes</taxon>
        <taxon>Lipomycetales</taxon>
        <taxon>Lipomycetaceae</taxon>
        <taxon>Lipomyces</taxon>
    </lineage>
</organism>
<dbReference type="Proteomes" id="UP001433508">
    <property type="component" value="Unassembled WGS sequence"/>
</dbReference>
<protein>
    <submittedName>
        <fullName evidence="1">SGNH hydrolase-type esterase domain-containing protein</fullName>
    </submittedName>
</protein>
<dbReference type="EMBL" id="MU971370">
    <property type="protein sequence ID" value="KAK9237354.1"/>
    <property type="molecule type" value="Genomic_DNA"/>
</dbReference>
<name>A0ACC3T0X8_LIPKO</name>